<evidence type="ECO:0000256" key="4">
    <source>
        <dbReference type="ARBA" id="ARBA00022553"/>
    </source>
</evidence>
<protein>
    <recommendedName>
        <fullName evidence="3">histidine kinase</fullName>
        <ecNumber evidence="3">2.7.13.3</ecNumber>
    </recommendedName>
</protein>
<dbReference type="PRINTS" id="PR00344">
    <property type="entry name" value="BCTRLSENSOR"/>
</dbReference>
<dbReference type="InterPro" id="IPR036097">
    <property type="entry name" value="HisK_dim/P_sf"/>
</dbReference>
<keyword evidence="7" id="KW-1133">Transmembrane helix</keyword>
<accession>Q21XE8</accession>
<dbReference type="InterPro" id="IPR003661">
    <property type="entry name" value="HisK_dim/P_dom"/>
</dbReference>
<dbReference type="OrthoDB" id="8552871at2"/>
<name>Q21XE8_ALBFT</name>
<keyword evidence="6 10" id="KW-0418">Kinase</keyword>
<feature type="transmembrane region" description="Helical" evidence="7">
    <location>
        <begin position="9"/>
        <end position="29"/>
    </location>
</feature>
<dbReference type="HOGENOM" id="CLU_000445_114_71_4"/>
<dbReference type="GO" id="GO:0007234">
    <property type="term" value="P:osmosensory signaling via phosphorelay pathway"/>
    <property type="evidence" value="ECO:0007669"/>
    <property type="project" value="TreeGrafter"/>
</dbReference>
<dbReference type="InterPro" id="IPR036890">
    <property type="entry name" value="HATPase_C_sf"/>
</dbReference>
<sequence length="493" mass="55215">MKIGTKERFVTGTGLAIIALIAAMIWWTYSEVEDANRQRRVTTEIGHELTELRLLTFEYNLHHNERARVQWTAVSDHVDQLIADARFRRPAQSKILADLRGKRAIGLRLFTEITAAELAGRGDVPLDEAGRRHEAQLLSQLMVYQQENFADAQRLTDLATQRIMDAEWQVMIAILAGLALIASIIVATSWFLRRGVLMPIAQLQQATRHVAAGNWNFVLDIRAKDEIGELSKNFGTMTQSLQASFAQVERSNQDLAALNRELEAFSYSVSHDLRGPLRSMDGFSLVLIEDYGDKLDEEGKDALQRIRAASQRMGNLIDDLLRLSQVTRAELNVTRVDLSAIAQDIADTLDREQPDRSTKWEIQPGLSLHADLALTRIAMQNLLQNAWKFTGRSGQPVIRVGALERDSKTIFFVADNGVGFDMAHAANLFGAFQRLHHVEDFPGTGIGLAIVQRIIRRHDGKLWAEAKEGEGATFFFTLKESKNGSNEQDHPAG</sequence>
<dbReference type="InterPro" id="IPR005467">
    <property type="entry name" value="His_kinase_dom"/>
</dbReference>
<dbReference type="Proteomes" id="UP000008332">
    <property type="component" value="Chromosome"/>
</dbReference>
<feature type="transmembrane region" description="Helical" evidence="7">
    <location>
        <begin position="168"/>
        <end position="192"/>
    </location>
</feature>
<dbReference type="eggNOG" id="COG3850">
    <property type="taxonomic scope" value="Bacteria"/>
</dbReference>
<dbReference type="SUPFAM" id="SSF47384">
    <property type="entry name" value="Homodimeric domain of signal transducing histidine kinase"/>
    <property type="match status" value="1"/>
</dbReference>
<dbReference type="AlphaFoldDB" id="Q21XE8"/>
<dbReference type="eggNOG" id="COG4251">
    <property type="taxonomic scope" value="Bacteria"/>
</dbReference>
<evidence type="ECO:0000256" key="7">
    <source>
        <dbReference type="SAM" id="Phobius"/>
    </source>
</evidence>
<dbReference type="Pfam" id="PF02518">
    <property type="entry name" value="HATPase_c"/>
    <property type="match status" value="1"/>
</dbReference>
<dbReference type="GO" id="GO:0000155">
    <property type="term" value="F:phosphorelay sensor kinase activity"/>
    <property type="evidence" value="ECO:0007669"/>
    <property type="project" value="InterPro"/>
</dbReference>
<keyword evidence="11" id="KW-1185">Reference proteome</keyword>
<dbReference type="PROSITE" id="PS50109">
    <property type="entry name" value="HIS_KIN"/>
    <property type="match status" value="1"/>
</dbReference>
<dbReference type="InterPro" id="IPR004358">
    <property type="entry name" value="Sig_transdc_His_kin-like_C"/>
</dbReference>
<dbReference type="RefSeq" id="WP_011464123.1">
    <property type="nucleotide sequence ID" value="NC_007908.1"/>
</dbReference>
<dbReference type="SMART" id="SM00387">
    <property type="entry name" value="HATPase_c"/>
    <property type="match status" value="1"/>
</dbReference>
<proteinExistence type="predicted"/>
<comment type="catalytic activity">
    <reaction evidence="1">
        <text>ATP + protein L-histidine = ADP + protein N-phospho-L-histidine.</text>
        <dbReference type="EC" id="2.7.13.3"/>
    </reaction>
</comment>
<dbReference type="PANTHER" id="PTHR42878">
    <property type="entry name" value="TWO-COMPONENT HISTIDINE KINASE"/>
    <property type="match status" value="1"/>
</dbReference>
<dbReference type="Gene3D" id="1.10.287.130">
    <property type="match status" value="1"/>
</dbReference>
<feature type="domain" description="Histidine kinase" evidence="8">
    <location>
        <begin position="268"/>
        <end position="482"/>
    </location>
</feature>
<keyword evidence="5" id="KW-0808">Transferase</keyword>
<dbReference type="SMART" id="SM00388">
    <property type="entry name" value="HisKA"/>
    <property type="match status" value="1"/>
</dbReference>
<gene>
    <name evidence="10" type="ordered locus">Rfer_1827</name>
</gene>
<dbReference type="EC" id="2.7.13.3" evidence="3"/>
<evidence type="ECO:0000259" key="9">
    <source>
        <dbReference type="PROSITE" id="PS50885"/>
    </source>
</evidence>
<dbReference type="InterPro" id="IPR003660">
    <property type="entry name" value="HAMP_dom"/>
</dbReference>
<dbReference type="SMART" id="SM00304">
    <property type="entry name" value="HAMP"/>
    <property type="match status" value="1"/>
</dbReference>
<evidence type="ECO:0000256" key="1">
    <source>
        <dbReference type="ARBA" id="ARBA00000085"/>
    </source>
</evidence>
<dbReference type="EMBL" id="CP000267">
    <property type="protein sequence ID" value="ABD69555.1"/>
    <property type="molecule type" value="Genomic_DNA"/>
</dbReference>
<dbReference type="SUPFAM" id="SSF158472">
    <property type="entry name" value="HAMP domain-like"/>
    <property type="match status" value="1"/>
</dbReference>
<reference evidence="11" key="1">
    <citation type="submission" date="2006-02" db="EMBL/GenBank/DDBJ databases">
        <title>Complete sequence of chromosome of Rhodoferax ferrireducens DSM 15236.</title>
        <authorList>
            <person name="Copeland A."/>
            <person name="Lucas S."/>
            <person name="Lapidus A."/>
            <person name="Barry K."/>
            <person name="Detter J.C."/>
            <person name="Glavina del Rio T."/>
            <person name="Hammon N."/>
            <person name="Israni S."/>
            <person name="Pitluck S."/>
            <person name="Brettin T."/>
            <person name="Bruce D."/>
            <person name="Han C."/>
            <person name="Tapia R."/>
            <person name="Gilna P."/>
            <person name="Kiss H."/>
            <person name="Schmutz J."/>
            <person name="Larimer F."/>
            <person name="Land M."/>
            <person name="Kyrpides N."/>
            <person name="Ivanova N."/>
            <person name="Richardson P."/>
        </authorList>
    </citation>
    <scope>NUCLEOTIDE SEQUENCE [LARGE SCALE GENOMIC DNA]</scope>
    <source>
        <strain evidence="11">ATCC BAA-621 / DSM 15236 / T118</strain>
    </source>
</reference>
<dbReference type="PROSITE" id="PS50885">
    <property type="entry name" value="HAMP"/>
    <property type="match status" value="1"/>
</dbReference>
<feature type="domain" description="HAMP" evidence="9">
    <location>
        <begin position="194"/>
        <end position="246"/>
    </location>
</feature>
<dbReference type="GO" id="GO:0005886">
    <property type="term" value="C:plasma membrane"/>
    <property type="evidence" value="ECO:0007669"/>
    <property type="project" value="UniProtKB-SubCell"/>
</dbReference>
<evidence type="ECO:0000256" key="2">
    <source>
        <dbReference type="ARBA" id="ARBA00004429"/>
    </source>
</evidence>
<evidence type="ECO:0000256" key="5">
    <source>
        <dbReference type="ARBA" id="ARBA00022679"/>
    </source>
</evidence>
<evidence type="ECO:0000256" key="3">
    <source>
        <dbReference type="ARBA" id="ARBA00012438"/>
    </source>
</evidence>
<dbReference type="CDD" id="cd00082">
    <property type="entry name" value="HisKA"/>
    <property type="match status" value="1"/>
</dbReference>
<organism evidence="10 11">
    <name type="scientific">Albidiferax ferrireducens (strain ATCC BAA-621 / DSM 15236 / T118)</name>
    <name type="common">Rhodoferax ferrireducens</name>
    <dbReference type="NCBI Taxonomy" id="338969"/>
    <lineage>
        <taxon>Bacteria</taxon>
        <taxon>Pseudomonadati</taxon>
        <taxon>Pseudomonadota</taxon>
        <taxon>Betaproteobacteria</taxon>
        <taxon>Burkholderiales</taxon>
        <taxon>Comamonadaceae</taxon>
        <taxon>Rhodoferax</taxon>
    </lineage>
</organism>
<evidence type="ECO:0000313" key="11">
    <source>
        <dbReference type="Proteomes" id="UP000008332"/>
    </source>
</evidence>
<dbReference type="CDD" id="cd06225">
    <property type="entry name" value="HAMP"/>
    <property type="match status" value="1"/>
</dbReference>
<dbReference type="SUPFAM" id="SSF55874">
    <property type="entry name" value="ATPase domain of HSP90 chaperone/DNA topoisomerase II/histidine kinase"/>
    <property type="match status" value="1"/>
</dbReference>
<dbReference type="GO" id="GO:0030295">
    <property type="term" value="F:protein kinase activator activity"/>
    <property type="evidence" value="ECO:0007669"/>
    <property type="project" value="TreeGrafter"/>
</dbReference>
<dbReference type="Pfam" id="PF00512">
    <property type="entry name" value="HisKA"/>
    <property type="match status" value="1"/>
</dbReference>
<evidence type="ECO:0000313" key="10">
    <source>
        <dbReference type="EMBL" id="ABD69555.1"/>
    </source>
</evidence>
<keyword evidence="7" id="KW-0472">Membrane</keyword>
<dbReference type="STRING" id="338969.Rfer_1827"/>
<dbReference type="FunFam" id="3.30.565.10:FF:000006">
    <property type="entry name" value="Sensor histidine kinase WalK"/>
    <property type="match status" value="1"/>
</dbReference>
<evidence type="ECO:0000256" key="6">
    <source>
        <dbReference type="ARBA" id="ARBA00022777"/>
    </source>
</evidence>
<dbReference type="KEGG" id="rfr:Rfer_1827"/>
<dbReference type="PANTHER" id="PTHR42878:SF15">
    <property type="entry name" value="BACTERIOPHYTOCHROME"/>
    <property type="match status" value="1"/>
</dbReference>
<dbReference type="InterPro" id="IPR050351">
    <property type="entry name" value="BphY/WalK/GraS-like"/>
</dbReference>
<dbReference type="Gene3D" id="6.10.340.10">
    <property type="match status" value="1"/>
</dbReference>
<keyword evidence="7" id="KW-0812">Transmembrane</keyword>
<comment type="subcellular location">
    <subcellularLocation>
        <location evidence="2">Cell inner membrane</location>
        <topology evidence="2">Multi-pass membrane protein</topology>
    </subcellularLocation>
</comment>
<dbReference type="Gene3D" id="3.30.565.10">
    <property type="entry name" value="Histidine kinase-like ATPase, C-terminal domain"/>
    <property type="match status" value="1"/>
</dbReference>
<evidence type="ECO:0000259" key="8">
    <source>
        <dbReference type="PROSITE" id="PS50109"/>
    </source>
</evidence>
<dbReference type="InterPro" id="IPR003594">
    <property type="entry name" value="HATPase_dom"/>
</dbReference>
<dbReference type="GO" id="GO:0000156">
    <property type="term" value="F:phosphorelay response regulator activity"/>
    <property type="evidence" value="ECO:0007669"/>
    <property type="project" value="TreeGrafter"/>
</dbReference>
<keyword evidence="4" id="KW-0597">Phosphoprotein</keyword>
<dbReference type="Pfam" id="PF00672">
    <property type="entry name" value="HAMP"/>
    <property type="match status" value="1"/>
</dbReference>